<organism evidence="1 2">
    <name type="scientific">Phytophthora fragariaefolia</name>
    <dbReference type="NCBI Taxonomy" id="1490495"/>
    <lineage>
        <taxon>Eukaryota</taxon>
        <taxon>Sar</taxon>
        <taxon>Stramenopiles</taxon>
        <taxon>Oomycota</taxon>
        <taxon>Peronosporomycetes</taxon>
        <taxon>Peronosporales</taxon>
        <taxon>Peronosporaceae</taxon>
        <taxon>Phytophthora</taxon>
    </lineage>
</organism>
<reference evidence="1" key="1">
    <citation type="submission" date="2023-04" db="EMBL/GenBank/DDBJ databases">
        <title>Phytophthora fragariaefolia NBRC 109709.</title>
        <authorList>
            <person name="Ichikawa N."/>
            <person name="Sato H."/>
            <person name="Tonouchi N."/>
        </authorList>
    </citation>
    <scope>NUCLEOTIDE SEQUENCE</scope>
    <source>
        <strain evidence="1">NBRC 109709</strain>
    </source>
</reference>
<accession>A0A9W6TQD7</accession>
<dbReference type="OrthoDB" id="125974at2759"/>
<sequence>MTFRSNSYLIKGDSQAECERVIQHWPDTVDYWYPSSRSLTTIDCVALLEINGHDEFGLLQITRSKIHKIDPEYLDKISKWLSPHRPHRYIAVVPNKDICDEFRLDKADPDTVVPLYVAYVDDRFFEQLMNE</sequence>
<proteinExistence type="predicted"/>
<dbReference type="AlphaFoldDB" id="A0A9W6TQD7"/>
<comment type="caution">
    <text evidence="1">The sequence shown here is derived from an EMBL/GenBank/DDBJ whole genome shotgun (WGS) entry which is preliminary data.</text>
</comment>
<name>A0A9W6TQD7_9STRA</name>
<dbReference type="Proteomes" id="UP001165121">
    <property type="component" value="Unassembled WGS sequence"/>
</dbReference>
<keyword evidence="2" id="KW-1185">Reference proteome</keyword>
<dbReference type="EMBL" id="BSXT01000109">
    <property type="protein sequence ID" value="GMF17769.1"/>
    <property type="molecule type" value="Genomic_DNA"/>
</dbReference>
<evidence type="ECO:0000313" key="2">
    <source>
        <dbReference type="Proteomes" id="UP001165121"/>
    </source>
</evidence>
<evidence type="ECO:0000313" key="1">
    <source>
        <dbReference type="EMBL" id="GMF17769.1"/>
    </source>
</evidence>
<protein>
    <submittedName>
        <fullName evidence="1">Unnamed protein product</fullName>
    </submittedName>
</protein>
<gene>
    <name evidence="1" type="ORF">Pfra01_000133700</name>
</gene>